<evidence type="ECO:0000256" key="2">
    <source>
        <dbReference type="ARBA" id="ARBA00022801"/>
    </source>
</evidence>
<sequence>MKKKSKIKNLFINLLIVLLILLGLALIFNNKIKNVLIEKKSGDYTISQVSREKIVANEAKETSFDFEAVEAVSTEKVLQAQLQQTDLPVIAGVAIPGVGINLPIFKGLDNESLWYGAGTFHPDQTLGTGNYALASHRLEESDLLFSHLDQVTVGDVVYLTDLENIYTYQVTVSTRIDPTQVEVIEDVPDKKLVTLITCGEASAVTRWMVQGELTEVTAVEQGSEAMLAAFQMEKKAY</sequence>
<keyword evidence="5" id="KW-1185">Reference proteome</keyword>
<evidence type="ECO:0000256" key="3">
    <source>
        <dbReference type="ARBA" id="ARBA00022807"/>
    </source>
</evidence>
<evidence type="ECO:0000313" key="4">
    <source>
        <dbReference type="EMBL" id="WYJ75892.1"/>
    </source>
</evidence>
<dbReference type="NCBIfam" id="TIGR01076">
    <property type="entry name" value="sortase_fam"/>
    <property type="match status" value="1"/>
</dbReference>
<keyword evidence="3" id="KW-0788">Thiol protease</keyword>
<dbReference type="RefSeq" id="WP_207941959.1">
    <property type="nucleotide sequence ID" value="NZ_CP147251.1"/>
</dbReference>
<dbReference type="InterPro" id="IPR042007">
    <property type="entry name" value="Sortase_A"/>
</dbReference>
<dbReference type="SUPFAM" id="SSF63817">
    <property type="entry name" value="Sortase"/>
    <property type="match status" value="1"/>
</dbReference>
<accession>A0ABZ2SK70</accession>
<dbReference type="InterPro" id="IPR005754">
    <property type="entry name" value="Sortase"/>
</dbReference>
<evidence type="ECO:0000256" key="1">
    <source>
        <dbReference type="ARBA" id="ARBA00022670"/>
    </source>
</evidence>
<dbReference type="Gene3D" id="2.40.260.10">
    <property type="entry name" value="Sortase"/>
    <property type="match status" value="1"/>
</dbReference>
<dbReference type="EMBL" id="CP147251">
    <property type="protein sequence ID" value="WYJ75892.1"/>
    <property type="molecule type" value="Genomic_DNA"/>
</dbReference>
<name>A0ABZ2SK70_9ENTE</name>
<dbReference type="Proteomes" id="UP000664701">
    <property type="component" value="Chromosome"/>
</dbReference>
<protein>
    <submittedName>
        <fullName evidence="4">Sortase A</fullName>
    </submittedName>
</protein>
<reference evidence="4 5" key="1">
    <citation type="submission" date="2024-03" db="EMBL/GenBank/DDBJ databases">
        <title>The Genome Sequence of Enterococcus sp. DIV2402.</title>
        <authorList>
            <consortium name="The Broad Institute Genomics Platform"/>
            <consortium name="The Broad Institute Microbial Omics Core"/>
            <consortium name="The Broad Institute Genomic Center for Infectious Diseases"/>
            <person name="Earl A."/>
            <person name="Manson A."/>
            <person name="Gilmore M."/>
            <person name="Schwartman J."/>
            <person name="Shea T."/>
            <person name="Abouelleil A."/>
            <person name="Cao P."/>
            <person name="Chapman S."/>
            <person name="Cusick C."/>
            <person name="Young S."/>
            <person name="Neafsey D."/>
            <person name="Nusbaum C."/>
            <person name="Birren B."/>
        </authorList>
    </citation>
    <scope>NUCLEOTIDE SEQUENCE [LARGE SCALE GENOMIC DNA]</scope>
    <source>
        <strain evidence="4 5">DIV2402</strain>
    </source>
</reference>
<dbReference type="InterPro" id="IPR023365">
    <property type="entry name" value="Sortase_dom-sf"/>
</dbReference>
<gene>
    <name evidence="4" type="ORF">DOK78_000480</name>
</gene>
<dbReference type="Pfam" id="PF04203">
    <property type="entry name" value="Sortase"/>
    <property type="match status" value="1"/>
</dbReference>
<dbReference type="CDD" id="cd06165">
    <property type="entry name" value="Sortase_A"/>
    <property type="match status" value="1"/>
</dbReference>
<evidence type="ECO:0000313" key="5">
    <source>
        <dbReference type="Proteomes" id="UP000664701"/>
    </source>
</evidence>
<keyword evidence="2" id="KW-0378">Hydrolase</keyword>
<organism evidence="4 5">
    <name type="scientific">Candidatus Enterococcus lowellii</name>
    <dbReference type="NCBI Taxonomy" id="2230877"/>
    <lineage>
        <taxon>Bacteria</taxon>
        <taxon>Bacillati</taxon>
        <taxon>Bacillota</taxon>
        <taxon>Bacilli</taxon>
        <taxon>Lactobacillales</taxon>
        <taxon>Enterococcaceae</taxon>
        <taxon>Enterococcus</taxon>
    </lineage>
</organism>
<keyword evidence="1" id="KW-0645">Protease</keyword>
<proteinExistence type="predicted"/>